<protein>
    <submittedName>
        <fullName evidence="2">Uncharacterized protein</fullName>
    </submittedName>
</protein>
<feature type="compositionally biased region" description="Basic and acidic residues" evidence="1">
    <location>
        <begin position="163"/>
        <end position="180"/>
    </location>
</feature>
<dbReference type="HOGENOM" id="CLU_1272241_0_0_1"/>
<evidence type="ECO:0000256" key="1">
    <source>
        <dbReference type="SAM" id="MobiDB-lite"/>
    </source>
</evidence>
<dbReference type="EMBL" id="KN847983">
    <property type="protein sequence ID" value="KIR46672.1"/>
    <property type="molecule type" value="Genomic_DNA"/>
</dbReference>
<accession>A0A0D0TJR3</accession>
<feature type="compositionally biased region" description="Basic and acidic residues" evidence="1">
    <location>
        <begin position="65"/>
        <end position="74"/>
    </location>
</feature>
<dbReference type="AlphaFoldDB" id="A0A0D0TJR3"/>
<name>A0A0D0TJR3_CRYGA</name>
<dbReference type="OrthoDB" id="10407002at2759"/>
<gene>
    <name evidence="2" type="ORF">I312_04161</name>
</gene>
<proteinExistence type="predicted"/>
<feature type="region of interest" description="Disordered" evidence="1">
    <location>
        <begin position="1"/>
        <end position="31"/>
    </location>
</feature>
<evidence type="ECO:0000313" key="2">
    <source>
        <dbReference type="EMBL" id="KIR46672.1"/>
    </source>
</evidence>
<organism evidence="2">
    <name type="scientific">Cryptococcus bacillisporus CA1280</name>
    <dbReference type="NCBI Taxonomy" id="1296109"/>
    <lineage>
        <taxon>Eukaryota</taxon>
        <taxon>Fungi</taxon>
        <taxon>Dikarya</taxon>
        <taxon>Basidiomycota</taxon>
        <taxon>Agaricomycotina</taxon>
        <taxon>Tremellomycetes</taxon>
        <taxon>Tremellales</taxon>
        <taxon>Cryptococcaceae</taxon>
        <taxon>Cryptococcus</taxon>
        <taxon>Cryptococcus gattii species complex</taxon>
    </lineage>
</organism>
<feature type="region of interest" description="Disordered" evidence="1">
    <location>
        <begin position="45"/>
        <end position="180"/>
    </location>
</feature>
<sequence length="228" mass="25207">MLRRYSSPAGSGDDARSTPRPPLSRFHTTLPDLCHKSPALYRHSIVSLPSPSPSGPESPANASEALKDILERQSHPQPPSHRQGVKVANDGSGEDDGDAKGVERRKWYPNRPLHLQEPPRVRASRSITLPLPYPRISQPQPQPIRVTQTAHRPDPPFTSPLSSHERPDGNGKEKDKREKFDVDKVYARLRVAEGRVSFDDLGLGLCAEEMDREGDVGQGENTEGDKPV</sequence>
<reference evidence="2" key="1">
    <citation type="submission" date="2015-01" db="EMBL/GenBank/DDBJ databases">
        <title>The Genome Sequence of Cryptococcus gattii CA1280.</title>
        <authorList>
            <consortium name="The Broad Institute Genomics Platform"/>
            <person name="Cuomo C."/>
            <person name="Litvintseva A."/>
            <person name="Chen Y."/>
            <person name="Heitman J."/>
            <person name="Sun S."/>
            <person name="Springer D."/>
            <person name="Dromer F."/>
            <person name="Young S."/>
            <person name="Zeng Q."/>
            <person name="Gargeya S."/>
            <person name="Abouelleil A."/>
            <person name="Alvarado L."/>
            <person name="Chapman S.B."/>
            <person name="Gainer-Dewar J."/>
            <person name="Goldberg J."/>
            <person name="Griggs A."/>
            <person name="Gujja S."/>
            <person name="Hansen M."/>
            <person name="Howarth C."/>
            <person name="Imamovic A."/>
            <person name="Larimer J."/>
            <person name="Murphy C."/>
            <person name="Naylor J."/>
            <person name="Pearson M."/>
            <person name="Priest M."/>
            <person name="Roberts A."/>
            <person name="Saif S."/>
            <person name="Shea T."/>
            <person name="Sykes S."/>
            <person name="Wortman J."/>
            <person name="Nusbaum C."/>
            <person name="Birren B."/>
        </authorList>
    </citation>
    <scope>NUCLEOTIDE SEQUENCE [LARGE SCALE GENOMIC DNA]</scope>
    <source>
        <strain evidence="2">CA1280</strain>
    </source>
</reference>